<evidence type="ECO:0000256" key="3">
    <source>
        <dbReference type="ARBA" id="ARBA00022840"/>
    </source>
</evidence>
<dbReference type="PANTHER" id="PTHR43776:SF8">
    <property type="entry name" value="ABC TRANSPORTER, ATP-BINDING PROTEIN"/>
    <property type="match status" value="1"/>
</dbReference>
<dbReference type="EMBL" id="DTBJ01000056">
    <property type="protein sequence ID" value="HGM59236.1"/>
    <property type="molecule type" value="Genomic_DNA"/>
</dbReference>
<keyword evidence="1" id="KW-0813">Transport</keyword>
<evidence type="ECO:0000256" key="2">
    <source>
        <dbReference type="ARBA" id="ARBA00022741"/>
    </source>
</evidence>
<dbReference type="Pfam" id="PF00005">
    <property type="entry name" value="ABC_tran"/>
    <property type="match status" value="1"/>
</dbReference>
<dbReference type="Gene3D" id="3.40.50.300">
    <property type="entry name" value="P-loop containing nucleotide triphosphate hydrolases"/>
    <property type="match status" value="1"/>
</dbReference>
<dbReference type="PROSITE" id="PS00211">
    <property type="entry name" value="ABC_TRANSPORTER_1"/>
    <property type="match status" value="1"/>
</dbReference>
<evidence type="ECO:0000259" key="4">
    <source>
        <dbReference type="PROSITE" id="PS50893"/>
    </source>
</evidence>
<dbReference type="Pfam" id="PF08352">
    <property type="entry name" value="oligo_HPY"/>
    <property type="match status" value="1"/>
</dbReference>
<dbReference type="GO" id="GO:0016887">
    <property type="term" value="F:ATP hydrolysis activity"/>
    <property type="evidence" value="ECO:0007669"/>
    <property type="project" value="InterPro"/>
</dbReference>
<dbReference type="SMART" id="SM00382">
    <property type="entry name" value="AAA"/>
    <property type="match status" value="1"/>
</dbReference>
<dbReference type="PANTHER" id="PTHR43776">
    <property type="entry name" value="TRANSPORT ATP-BINDING PROTEIN"/>
    <property type="match status" value="1"/>
</dbReference>
<dbReference type="SUPFAM" id="SSF52540">
    <property type="entry name" value="P-loop containing nucleoside triphosphate hydrolases"/>
    <property type="match status" value="1"/>
</dbReference>
<keyword evidence="2" id="KW-0547">Nucleotide-binding</keyword>
<evidence type="ECO:0000313" key="5">
    <source>
        <dbReference type="EMBL" id="HGM59236.1"/>
    </source>
</evidence>
<dbReference type="InterPro" id="IPR050319">
    <property type="entry name" value="ABC_transp_ATP-bind"/>
</dbReference>
<dbReference type="CDD" id="cd03257">
    <property type="entry name" value="ABC_NikE_OppD_transporters"/>
    <property type="match status" value="1"/>
</dbReference>
<dbReference type="GO" id="GO:0055085">
    <property type="term" value="P:transmembrane transport"/>
    <property type="evidence" value="ECO:0007669"/>
    <property type="project" value="UniProtKB-ARBA"/>
</dbReference>
<dbReference type="PROSITE" id="PS50893">
    <property type="entry name" value="ABC_TRANSPORTER_2"/>
    <property type="match status" value="1"/>
</dbReference>
<dbReference type="NCBIfam" id="TIGR01727">
    <property type="entry name" value="oligo_HPY"/>
    <property type="match status" value="1"/>
</dbReference>
<accession>A0A7C4D9G2</accession>
<gene>
    <name evidence="5" type="ORF">ENU14_06615</name>
</gene>
<name>A0A7C4D9G2_STAMA</name>
<dbReference type="InterPro" id="IPR003439">
    <property type="entry name" value="ABC_transporter-like_ATP-bd"/>
</dbReference>
<dbReference type="InterPro" id="IPR017871">
    <property type="entry name" value="ABC_transporter-like_CS"/>
</dbReference>
<dbReference type="InterPro" id="IPR027417">
    <property type="entry name" value="P-loop_NTPase"/>
</dbReference>
<dbReference type="InterPro" id="IPR013563">
    <property type="entry name" value="Oligopep_ABC_C"/>
</dbReference>
<evidence type="ECO:0000256" key="1">
    <source>
        <dbReference type="ARBA" id="ARBA00022448"/>
    </source>
</evidence>
<reference evidence="5" key="1">
    <citation type="journal article" date="2020" name="mSystems">
        <title>Genome- and Community-Level Interaction Insights into Carbon Utilization and Element Cycling Functions of Hydrothermarchaeota in Hydrothermal Sediment.</title>
        <authorList>
            <person name="Zhou Z."/>
            <person name="Liu Y."/>
            <person name="Xu W."/>
            <person name="Pan J."/>
            <person name="Luo Z.H."/>
            <person name="Li M."/>
        </authorList>
    </citation>
    <scope>NUCLEOTIDE SEQUENCE [LARGE SCALE GENOMIC DNA]</scope>
    <source>
        <strain evidence="5">SpSt-642</strain>
    </source>
</reference>
<keyword evidence="3 5" id="KW-0067">ATP-binding</keyword>
<proteinExistence type="predicted"/>
<feature type="domain" description="ABC transporter" evidence="4">
    <location>
        <begin position="7"/>
        <end position="274"/>
    </location>
</feature>
<dbReference type="GO" id="GO:0015833">
    <property type="term" value="P:peptide transport"/>
    <property type="evidence" value="ECO:0007669"/>
    <property type="project" value="InterPro"/>
</dbReference>
<organism evidence="5">
    <name type="scientific">Staphylothermus marinus</name>
    <dbReference type="NCBI Taxonomy" id="2280"/>
    <lineage>
        <taxon>Archaea</taxon>
        <taxon>Thermoproteota</taxon>
        <taxon>Thermoprotei</taxon>
        <taxon>Desulfurococcales</taxon>
        <taxon>Desulfurococcaceae</taxon>
        <taxon>Staphylothermus</taxon>
    </lineage>
</organism>
<protein>
    <submittedName>
        <fullName evidence="5">ABC transporter ATP-binding protein</fullName>
    </submittedName>
</protein>
<dbReference type="GO" id="GO:0005524">
    <property type="term" value="F:ATP binding"/>
    <property type="evidence" value="ECO:0007669"/>
    <property type="project" value="UniProtKB-KW"/>
</dbReference>
<sequence>MLFPLRRTLTEFFKRSPRRYVHAVDGVSFKIQEGDIFGIAGESGCGKTTLGKVIMRLYKPTGGILAYSPRKELLEAWREIGYQPPIVDNDGRIDLVKIPGRYLRPLRREIQIVFQDPYGSLNPRHTLSRILEEPLIIHGIGETREERMEIVAKALEDVKLVPVEEFMDRYPHMISGGQRQRVGIARALILRPRLIVADEPVSMLDASIRAEILELMLEVKARYNLTYVFITHDLAVARYITNKIAIMYLGKIVEMGETLKVIDNPLHPYTVALRAAIPEPDPENRRRMREIPIKGEVPSAVNIPPGCRFHPRCVAYDTHPEIRRFCREMEPPMVEVEPGHYVACWLYAKR</sequence>
<dbReference type="AlphaFoldDB" id="A0A7C4D9G2"/>
<dbReference type="InterPro" id="IPR003593">
    <property type="entry name" value="AAA+_ATPase"/>
</dbReference>
<comment type="caution">
    <text evidence="5">The sequence shown here is derived from an EMBL/GenBank/DDBJ whole genome shotgun (WGS) entry which is preliminary data.</text>
</comment>